<keyword evidence="1" id="KW-0479">Metal-binding</keyword>
<dbReference type="GO" id="GO:0003676">
    <property type="term" value="F:nucleic acid binding"/>
    <property type="evidence" value="ECO:0007669"/>
    <property type="project" value="InterPro"/>
</dbReference>
<evidence type="ECO:0000313" key="4">
    <source>
        <dbReference type="Proteomes" id="UP000504606"/>
    </source>
</evidence>
<proteinExistence type="predicted"/>
<dbReference type="RefSeq" id="XP_052126051.1">
    <property type="nucleotide sequence ID" value="XM_052270091.1"/>
</dbReference>
<keyword evidence="4" id="KW-1185">Reference proteome</keyword>
<dbReference type="InterPro" id="IPR036875">
    <property type="entry name" value="Znf_CCHC_sf"/>
</dbReference>
<evidence type="ECO:0000256" key="1">
    <source>
        <dbReference type="PROSITE-ProRule" id="PRU00047"/>
    </source>
</evidence>
<gene>
    <name evidence="5" type="primary">LOC127749948</name>
</gene>
<sequence length="254" mass="28179">MLKILPPSVSSMLVGRSCDKISDFIKILEESITDKNLIDAGSMPCGFEKEWKDEVGNLKRLVEAKEEKILAAVSSVTEEKFENFLKQFKELNVESNTLFVGNNTNRGRGGNNRYNGRGGRGNFRFRGNGNNYFGRGKQNFGGYYQNNGNNHYFQGQNYGYQPSNGPNGFANGWGQNQVFQSGNQGGTWQSQGQQGGYQNQASGFQGNQGGQQNQANGFQGNQGNSQRGGRGNCYLCNEPGHRMFSCPKLQNFRQ</sequence>
<dbReference type="InterPro" id="IPR001878">
    <property type="entry name" value="Znf_CCHC"/>
</dbReference>
<feature type="region of interest" description="Disordered" evidence="2">
    <location>
        <begin position="170"/>
        <end position="227"/>
    </location>
</feature>
<dbReference type="GeneID" id="127749948"/>
<dbReference type="KEGG" id="foc:127749948"/>
<dbReference type="GO" id="GO:0008270">
    <property type="term" value="F:zinc ion binding"/>
    <property type="evidence" value="ECO:0007669"/>
    <property type="project" value="UniProtKB-KW"/>
</dbReference>
<dbReference type="SMART" id="SM00343">
    <property type="entry name" value="ZnF_C2HC"/>
    <property type="match status" value="1"/>
</dbReference>
<feature type="domain" description="CCHC-type" evidence="3">
    <location>
        <begin position="233"/>
        <end position="248"/>
    </location>
</feature>
<dbReference type="AlphaFoldDB" id="A0A9C6U677"/>
<protein>
    <submittedName>
        <fullName evidence="5">N66 matrix protein-like</fullName>
    </submittedName>
</protein>
<feature type="compositionally biased region" description="Low complexity" evidence="2">
    <location>
        <begin position="180"/>
        <end position="225"/>
    </location>
</feature>
<dbReference type="Proteomes" id="UP000504606">
    <property type="component" value="Unplaced"/>
</dbReference>
<keyword evidence="1" id="KW-0862">Zinc</keyword>
<accession>A0A9C6U677</accession>
<dbReference type="PROSITE" id="PS50158">
    <property type="entry name" value="ZF_CCHC"/>
    <property type="match status" value="1"/>
</dbReference>
<reference evidence="5" key="1">
    <citation type="submission" date="2025-08" db="UniProtKB">
        <authorList>
            <consortium name="RefSeq"/>
        </authorList>
    </citation>
    <scope>IDENTIFICATION</scope>
    <source>
        <tissue evidence="5">Whole organism</tissue>
    </source>
</reference>
<feature type="compositionally biased region" description="Low complexity" evidence="2">
    <location>
        <begin position="102"/>
        <end position="115"/>
    </location>
</feature>
<feature type="region of interest" description="Disordered" evidence="2">
    <location>
        <begin position="102"/>
        <end position="122"/>
    </location>
</feature>
<evidence type="ECO:0000259" key="3">
    <source>
        <dbReference type="PROSITE" id="PS50158"/>
    </source>
</evidence>
<dbReference type="SUPFAM" id="SSF57756">
    <property type="entry name" value="Retrovirus zinc finger-like domains"/>
    <property type="match status" value="1"/>
</dbReference>
<name>A0A9C6U677_FRAOC</name>
<organism evidence="4 5">
    <name type="scientific">Frankliniella occidentalis</name>
    <name type="common">Western flower thrips</name>
    <name type="synonym">Euthrips occidentalis</name>
    <dbReference type="NCBI Taxonomy" id="133901"/>
    <lineage>
        <taxon>Eukaryota</taxon>
        <taxon>Metazoa</taxon>
        <taxon>Ecdysozoa</taxon>
        <taxon>Arthropoda</taxon>
        <taxon>Hexapoda</taxon>
        <taxon>Insecta</taxon>
        <taxon>Pterygota</taxon>
        <taxon>Neoptera</taxon>
        <taxon>Paraneoptera</taxon>
        <taxon>Thysanoptera</taxon>
        <taxon>Terebrantia</taxon>
        <taxon>Thripoidea</taxon>
        <taxon>Thripidae</taxon>
        <taxon>Frankliniella</taxon>
    </lineage>
</organism>
<keyword evidence="1" id="KW-0863">Zinc-finger</keyword>
<evidence type="ECO:0000256" key="2">
    <source>
        <dbReference type="SAM" id="MobiDB-lite"/>
    </source>
</evidence>
<evidence type="ECO:0000313" key="5">
    <source>
        <dbReference type="RefSeq" id="XP_052126051.1"/>
    </source>
</evidence>